<evidence type="ECO:0000313" key="2">
    <source>
        <dbReference type="EMBL" id="KAF2596750.1"/>
    </source>
</evidence>
<protein>
    <submittedName>
        <fullName evidence="1">Uncharacterized protein</fullName>
    </submittedName>
</protein>
<dbReference type="EMBL" id="QGKW02000717">
    <property type="protein sequence ID" value="KAF2596750.1"/>
    <property type="molecule type" value="Genomic_DNA"/>
</dbReference>
<comment type="caution">
    <text evidence="1">The sequence shown here is derived from an EMBL/GenBank/DDBJ whole genome shotgun (WGS) entry which is preliminary data.</text>
</comment>
<dbReference type="Proteomes" id="UP000712281">
    <property type="component" value="Unassembled WGS sequence"/>
</dbReference>
<evidence type="ECO:0000313" key="1">
    <source>
        <dbReference type="EMBL" id="KAF2561474.1"/>
    </source>
</evidence>
<dbReference type="AlphaFoldDB" id="A0A8S9HV54"/>
<proteinExistence type="predicted"/>
<name>A0A8S9HV54_BRACR</name>
<sequence>MAGKEMIAGGWDCSGGESLWFIQGGVKGRIDYKDTLHNDMVKLIKTKVEWVFHVAGCKPPMDSSLELNLLVAYARHFQHEPIYFRMIWSRYGGSWRDVRGKESELVFSCSKTDRSNLMGDPLRSNHSAARDI</sequence>
<accession>A0A8S9HV54</accession>
<gene>
    <name evidence="2" type="ORF">F2Q68_00009603</name>
    <name evidence="1" type="ORF">F2Q70_00016639</name>
</gene>
<organism evidence="1">
    <name type="scientific">Brassica cretica</name>
    <name type="common">Mustard</name>
    <dbReference type="NCBI Taxonomy" id="69181"/>
    <lineage>
        <taxon>Eukaryota</taxon>
        <taxon>Viridiplantae</taxon>
        <taxon>Streptophyta</taxon>
        <taxon>Embryophyta</taxon>
        <taxon>Tracheophyta</taxon>
        <taxon>Spermatophyta</taxon>
        <taxon>Magnoliopsida</taxon>
        <taxon>eudicotyledons</taxon>
        <taxon>Gunneridae</taxon>
        <taxon>Pentapetalae</taxon>
        <taxon>rosids</taxon>
        <taxon>malvids</taxon>
        <taxon>Brassicales</taxon>
        <taxon>Brassicaceae</taxon>
        <taxon>Brassiceae</taxon>
        <taxon>Brassica</taxon>
    </lineage>
</organism>
<reference evidence="1" key="1">
    <citation type="submission" date="2019-12" db="EMBL/GenBank/DDBJ databases">
        <title>Genome sequencing and annotation of Brassica cretica.</title>
        <authorList>
            <person name="Studholme D.J."/>
            <person name="Sarris P.F."/>
        </authorList>
    </citation>
    <scope>NUCLEOTIDE SEQUENCE</scope>
    <source>
        <strain evidence="2">PFS-001/15</strain>
        <strain evidence="1">PFS-102/07</strain>
        <tissue evidence="1">Leaf</tissue>
    </source>
</reference>
<dbReference type="EMBL" id="QGKY02001250">
    <property type="protein sequence ID" value="KAF2561474.1"/>
    <property type="molecule type" value="Genomic_DNA"/>
</dbReference>